<dbReference type="Pfam" id="PF03755">
    <property type="entry name" value="YicC-like_N"/>
    <property type="match status" value="1"/>
</dbReference>
<dbReference type="PANTHER" id="PTHR30636:SF3">
    <property type="entry name" value="UPF0701 PROTEIN YICC"/>
    <property type="match status" value="1"/>
</dbReference>
<gene>
    <name evidence="8" type="ORF">BGCPKDLD_0199</name>
</gene>
<evidence type="ECO:0000256" key="4">
    <source>
        <dbReference type="ARBA" id="ARBA00022801"/>
    </source>
</evidence>
<evidence type="ECO:0000256" key="5">
    <source>
        <dbReference type="ARBA" id="ARBA00035648"/>
    </source>
</evidence>
<protein>
    <recommendedName>
        <fullName evidence="10">YicC family protein</fullName>
    </recommendedName>
</protein>
<evidence type="ECO:0000313" key="8">
    <source>
        <dbReference type="EMBL" id="GJE73633.1"/>
    </source>
</evidence>
<evidence type="ECO:0000256" key="2">
    <source>
        <dbReference type="ARBA" id="ARBA00022722"/>
    </source>
</evidence>
<feature type="domain" description="Endoribonuclease YicC-like C-terminal" evidence="7">
    <location>
        <begin position="181"/>
        <end position="294"/>
    </location>
</feature>
<comment type="similarity">
    <text evidence="5">Belongs to the YicC/YloC family.</text>
</comment>
<keyword evidence="4" id="KW-0378">Hydrolase</keyword>
<evidence type="ECO:0000259" key="6">
    <source>
        <dbReference type="Pfam" id="PF03755"/>
    </source>
</evidence>
<evidence type="ECO:0000313" key="9">
    <source>
        <dbReference type="Proteomes" id="UP001055093"/>
    </source>
</evidence>
<reference evidence="8" key="2">
    <citation type="submission" date="2021-08" db="EMBL/GenBank/DDBJ databases">
        <authorList>
            <person name="Tani A."/>
            <person name="Ola A."/>
            <person name="Ogura Y."/>
            <person name="Katsura K."/>
            <person name="Hayashi T."/>
        </authorList>
    </citation>
    <scope>NUCLEOTIDE SEQUENCE</scope>
    <source>
        <strain evidence="8">DSM 14458</strain>
    </source>
</reference>
<keyword evidence="2" id="KW-0540">Nuclease</keyword>
<dbReference type="Pfam" id="PF08340">
    <property type="entry name" value="YicC-like_C"/>
    <property type="match status" value="1"/>
</dbReference>
<feature type="domain" description="Endoribonuclease YicC-like N-terminal" evidence="6">
    <location>
        <begin position="5"/>
        <end position="158"/>
    </location>
</feature>
<sequence>MGAAIASMTGFARAAGTTGAVQWLWEIRTVNGRGLDIRVRVPNGFEAAGEAARAALSKALARGQCQLGLTLTRPETAARVRIDEALLADLAASVARIPRPAGIAPATLDGLLSVRGVVEVEAEAPADPEALNRDLAAGAERLVSDIAAARRSEGATLKGIVEGQLAEIARLTQAAEDCPARRPEAVRARLAATVAALTDGTGLDPDRLHQEAVLLAAKADVREELDRLRAHVDAAGELLAAGGAIGRRLDFLAQELGREANTLCAKANDIALSRIGLDLKAVVEQFREQVQNVE</sequence>
<dbReference type="InterPro" id="IPR013551">
    <property type="entry name" value="YicC-like_C"/>
</dbReference>
<accession>A0ABQ4UN53</accession>
<keyword evidence="9" id="KW-1185">Reference proteome</keyword>
<dbReference type="InterPro" id="IPR005229">
    <property type="entry name" value="YicC/YloC-like"/>
</dbReference>
<comment type="caution">
    <text evidence="8">The sequence shown here is derived from an EMBL/GenBank/DDBJ whole genome shotgun (WGS) entry which is preliminary data.</text>
</comment>
<evidence type="ECO:0000259" key="7">
    <source>
        <dbReference type="Pfam" id="PF08340"/>
    </source>
</evidence>
<dbReference type="InterPro" id="IPR013527">
    <property type="entry name" value="YicC-like_N"/>
</dbReference>
<name>A0ABQ4UN53_9HYPH</name>
<dbReference type="PANTHER" id="PTHR30636">
    <property type="entry name" value="UPF0701 PROTEIN YICC"/>
    <property type="match status" value="1"/>
</dbReference>
<evidence type="ECO:0000256" key="3">
    <source>
        <dbReference type="ARBA" id="ARBA00022759"/>
    </source>
</evidence>
<dbReference type="Proteomes" id="UP001055093">
    <property type="component" value="Unassembled WGS sequence"/>
</dbReference>
<dbReference type="NCBIfam" id="TIGR00255">
    <property type="entry name" value="YicC/YloC family endoribonuclease"/>
    <property type="match status" value="1"/>
</dbReference>
<organism evidence="8 9">
    <name type="scientific">Methylorubrum suomiense</name>
    <dbReference type="NCBI Taxonomy" id="144191"/>
    <lineage>
        <taxon>Bacteria</taxon>
        <taxon>Pseudomonadati</taxon>
        <taxon>Pseudomonadota</taxon>
        <taxon>Alphaproteobacteria</taxon>
        <taxon>Hyphomicrobiales</taxon>
        <taxon>Methylobacteriaceae</taxon>
        <taxon>Methylorubrum</taxon>
    </lineage>
</organism>
<evidence type="ECO:0000256" key="1">
    <source>
        <dbReference type="ARBA" id="ARBA00001968"/>
    </source>
</evidence>
<keyword evidence="3" id="KW-0255">Endonuclease</keyword>
<evidence type="ECO:0008006" key="10">
    <source>
        <dbReference type="Google" id="ProtNLM"/>
    </source>
</evidence>
<dbReference type="EMBL" id="BPRE01000001">
    <property type="protein sequence ID" value="GJE73633.1"/>
    <property type="molecule type" value="Genomic_DNA"/>
</dbReference>
<comment type="cofactor">
    <cofactor evidence="1">
        <name>a divalent metal cation</name>
        <dbReference type="ChEBI" id="CHEBI:60240"/>
    </cofactor>
</comment>
<reference evidence="8" key="1">
    <citation type="journal article" date="2021" name="Front. Microbiol.">
        <title>Comprehensive Comparative Genomics and Phenotyping of Methylobacterium Species.</title>
        <authorList>
            <person name="Alessa O."/>
            <person name="Ogura Y."/>
            <person name="Fujitani Y."/>
            <person name="Takami H."/>
            <person name="Hayashi T."/>
            <person name="Sahin N."/>
            <person name="Tani A."/>
        </authorList>
    </citation>
    <scope>NUCLEOTIDE SEQUENCE</scope>
    <source>
        <strain evidence="8">DSM 14458</strain>
    </source>
</reference>
<proteinExistence type="inferred from homology"/>